<dbReference type="KEGG" id="ngr:NAEGRDRAFT_65060"/>
<dbReference type="RefSeq" id="XP_002679876.1">
    <property type="nucleotide sequence ID" value="XM_002679830.1"/>
</dbReference>
<dbReference type="EMBL" id="GG738856">
    <property type="protein sequence ID" value="EFC47132.1"/>
    <property type="molecule type" value="Genomic_DNA"/>
</dbReference>
<dbReference type="OMA" id="HEFYHIE"/>
<dbReference type="AlphaFoldDB" id="D2V880"/>
<dbReference type="Gene3D" id="3.40.630.30">
    <property type="match status" value="1"/>
</dbReference>
<accession>D2V880</accession>
<name>D2V880_NAEGR</name>
<dbReference type="PANTHER" id="PTHR31435:SF9">
    <property type="entry name" value="PROTEIN NATD1"/>
    <property type="match status" value="1"/>
</dbReference>
<dbReference type="InterPro" id="IPR045057">
    <property type="entry name" value="Gcn5-rel_NAT"/>
</dbReference>
<proteinExistence type="predicted"/>
<dbReference type="PROSITE" id="PS51729">
    <property type="entry name" value="GNAT_YJDJ"/>
    <property type="match status" value="1"/>
</dbReference>
<keyword evidence="3" id="KW-1185">Reference proteome</keyword>
<dbReference type="InterPro" id="IPR031165">
    <property type="entry name" value="GNAT_YJDJ"/>
</dbReference>
<dbReference type="OrthoDB" id="74247at2759"/>
<dbReference type="PANTHER" id="PTHR31435">
    <property type="entry name" value="PROTEIN NATD1"/>
    <property type="match status" value="1"/>
</dbReference>
<dbReference type="VEuPathDB" id="AmoebaDB:NAEGRDRAFT_65060"/>
<evidence type="ECO:0000313" key="2">
    <source>
        <dbReference type="EMBL" id="EFC47132.1"/>
    </source>
</evidence>
<evidence type="ECO:0000259" key="1">
    <source>
        <dbReference type="PROSITE" id="PS51729"/>
    </source>
</evidence>
<dbReference type="Pfam" id="PF14542">
    <property type="entry name" value="Acetyltransf_CG"/>
    <property type="match status" value="1"/>
</dbReference>
<protein>
    <submittedName>
        <fullName evidence="2">Predicted protein</fullName>
    </submittedName>
</protein>
<gene>
    <name evidence="2" type="ORF">NAEGRDRAFT_65060</name>
</gene>
<sequence length="114" mass="13500">MSEQQYAEKLELKSDKFSCLLDDGKHYATLSFEKKKYHQRDHHEISEVTPTHIYEFYHIEVPQAYRGKGIAMPFAKACFDYALQHNWKVKVTCTYLREKFLGLHSGHYKSILVE</sequence>
<evidence type="ECO:0000313" key="3">
    <source>
        <dbReference type="Proteomes" id="UP000006671"/>
    </source>
</evidence>
<dbReference type="InParanoid" id="D2V880"/>
<dbReference type="GeneID" id="8861309"/>
<dbReference type="Proteomes" id="UP000006671">
    <property type="component" value="Unassembled WGS sequence"/>
</dbReference>
<feature type="domain" description="N-acetyltransferase" evidence="1">
    <location>
        <begin position="9"/>
        <end position="113"/>
    </location>
</feature>
<dbReference type="SUPFAM" id="SSF55729">
    <property type="entry name" value="Acyl-CoA N-acyltransferases (Nat)"/>
    <property type="match status" value="1"/>
</dbReference>
<dbReference type="InterPro" id="IPR016181">
    <property type="entry name" value="Acyl_CoA_acyltransferase"/>
</dbReference>
<organism evidence="3">
    <name type="scientific">Naegleria gruberi</name>
    <name type="common">Amoeba</name>
    <dbReference type="NCBI Taxonomy" id="5762"/>
    <lineage>
        <taxon>Eukaryota</taxon>
        <taxon>Discoba</taxon>
        <taxon>Heterolobosea</taxon>
        <taxon>Tetramitia</taxon>
        <taxon>Eutetramitia</taxon>
        <taxon>Vahlkampfiidae</taxon>
        <taxon>Naegleria</taxon>
    </lineage>
</organism>
<reference evidence="2 3" key="1">
    <citation type="journal article" date="2010" name="Cell">
        <title>The genome of Naegleria gruberi illuminates early eukaryotic versatility.</title>
        <authorList>
            <person name="Fritz-Laylin L.K."/>
            <person name="Prochnik S.E."/>
            <person name="Ginger M.L."/>
            <person name="Dacks J.B."/>
            <person name="Carpenter M.L."/>
            <person name="Field M.C."/>
            <person name="Kuo A."/>
            <person name="Paredez A."/>
            <person name="Chapman J."/>
            <person name="Pham J."/>
            <person name="Shu S."/>
            <person name="Neupane R."/>
            <person name="Cipriano M."/>
            <person name="Mancuso J."/>
            <person name="Tu H."/>
            <person name="Salamov A."/>
            <person name="Lindquist E."/>
            <person name="Shapiro H."/>
            <person name="Lucas S."/>
            <person name="Grigoriev I.V."/>
            <person name="Cande W.Z."/>
            <person name="Fulton C."/>
            <person name="Rokhsar D.S."/>
            <person name="Dawson S.C."/>
        </authorList>
    </citation>
    <scope>NUCLEOTIDE SEQUENCE [LARGE SCALE GENOMIC DNA]</scope>
    <source>
        <strain evidence="2 3">NEG-M</strain>
    </source>
</reference>